<dbReference type="Proteomes" id="UP000616151">
    <property type="component" value="Unassembled WGS sequence"/>
</dbReference>
<organism evidence="1 2">
    <name type="scientific">Taklimakanibacter albus</name>
    <dbReference type="NCBI Taxonomy" id="2800327"/>
    <lineage>
        <taxon>Bacteria</taxon>
        <taxon>Pseudomonadati</taxon>
        <taxon>Pseudomonadota</taxon>
        <taxon>Alphaproteobacteria</taxon>
        <taxon>Hyphomicrobiales</taxon>
        <taxon>Aestuariivirgaceae</taxon>
        <taxon>Taklimakanibacter</taxon>
    </lineage>
</organism>
<dbReference type="EMBL" id="JAENHL010000004">
    <property type="protein sequence ID" value="MBK1865193.1"/>
    <property type="molecule type" value="Genomic_DNA"/>
</dbReference>
<gene>
    <name evidence="1" type="ORF">JHL16_02420</name>
</gene>
<accession>A0ACC5QYD2</accession>
<evidence type="ECO:0000313" key="1">
    <source>
        <dbReference type="EMBL" id="MBK1865193.1"/>
    </source>
</evidence>
<sequence length="1069" mass="115062">MSFTDIFVRRPVLASVVSLLILLVGANAVWNLPVRQFPKVEDTTITITTSYPGANADQIKGFITTPIQQAVASTEGIDTLKSTSAQNVSTITMKLKLNADGDRALADVLSKVNEVKSVLPEESKDPVVTRTTGTPYALMYIGFSSESMAPAQISDYLDRVIRPQIQAINGVAEAEILGGSTFAMRVWLNPDKMAALGITPLDVNTALAQNNFTTAAGSVKGDFTQQNINAKTSLETPEQFLQLVVAVKDGTIIRLGQIATVDLGPQNFDSTSSFDGLKAVFLGITTTPDANPLSVISQVRDEFPKLQAQLPPQLKASIAYDATEFINASIWEVSKTLLEATLIVIVVIFLFLGNLRSTLVPVVTIPLSLVGVAIFLLALGYSINLLTLLAFVLAIGLVVDDAIVVVENIHRHIEDGMTPFQSALAGAREIAGPVVTMTLTLAAVYAPIGFTAGLTGALFREFAFTLAGAVVVSGIVALTLSPMMCSKIFKQHEQEGWFGRLVESIFGGLRRFYSRRLDGALKQRPVFAVMVVLIVALSGILYTAINKELAPAEDQGVVFSFVNAPEQTNLDYLQIYADRVTQIFMDVPERQNVFTIVGMGSVHASFVGLIVKPWEQRERSDTMILGELQGKLGGIPGVKTFATAPPAIPIGAGEMPVEFVIKSPGDYTKVAEVLDKIEAEAKKSGLFIFTNTDLRFETPQAELIIDKDKANQLGVRMSDVGATLAVLLGGNNVNRINIQGRSYEVIAQVPRAFRGSAARLLDYQLRTTSGDMVPLSTFIKLDQTVQPNSLATFQQLNSATFQGAPFPGRTVGEAVTFLQQKAQEFFPQNMTYDFQGESRQFVTEGNTLAYTFLFALIVIYLVLAAQFESFRDPFIILIGLPASMFGALFFLFIMGEVNGATQGQLGINLGSGTINIYTQIGLVTLIGLISKHGILMVEFANKLQEEQGYDKFAAIKEAAAVRLRPILMTTAAMVIGVVPLLIAAGAGAKSRFDIGLVIAAGMTVGTMFTLFITPVVYTYIAADRRPKEAVAGGVTARSSGHPPVVDAAANDREVEAAKARHSPRAEAAE</sequence>
<evidence type="ECO:0000313" key="2">
    <source>
        <dbReference type="Proteomes" id="UP000616151"/>
    </source>
</evidence>
<reference evidence="1" key="1">
    <citation type="submission" date="2021-01" db="EMBL/GenBank/DDBJ databases">
        <authorList>
            <person name="Sun Q."/>
        </authorList>
    </citation>
    <scope>NUCLEOTIDE SEQUENCE</scope>
    <source>
        <strain evidence="1">YIM B02566</strain>
    </source>
</reference>
<name>A0ACC5QYD2_9HYPH</name>
<proteinExistence type="predicted"/>
<protein>
    <submittedName>
        <fullName evidence="1">Efflux RND transporter permease subunit</fullName>
    </submittedName>
</protein>
<keyword evidence="2" id="KW-1185">Reference proteome</keyword>
<comment type="caution">
    <text evidence="1">The sequence shown here is derived from an EMBL/GenBank/DDBJ whole genome shotgun (WGS) entry which is preliminary data.</text>
</comment>